<protein>
    <submittedName>
        <fullName evidence="10">Methyl-accepting chemotaxis protein</fullName>
    </submittedName>
</protein>
<dbReference type="InterPro" id="IPR024478">
    <property type="entry name" value="HlyB_4HB_MCP"/>
</dbReference>
<dbReference type="InterPro" id="IPR004090">
    <property type="entry name" value="Chemotax_Me-accpt_rcpt"/>
</dbReference>
<dbReference type="CDD" id="cd06225">
    <property type="entry name" value="HAMP"/>
    <property type="match status" value="1"/>
</dbReference>
<dbReference type="SMART" id="SM00304">
    <property type="entry name" value="HAMP"/>
    <property type="match status" value="1"/>
</dbReference>
<dbReference type="RefSeq" id="WP_176524975.1">
    <property type="nucleotide sequence ID" value="NZ_OCNJ01000001.1"/>
</dbReference>
<dbReference type="InterPro" id="IPR000727">
    <property type="entry name" value="T_SNARE_dom"/>
</dbReference>
<accession>A0A286G3X0</accession>
<dbReference type="InterPro" id="IPR003660">
    <property type="entry name" value="HAMP_dom"/>
</dbReference>
<dbReference type="PANTHER" id="PTHR32089">
    <property type="entry name" value="METHYL-ACCEPTING CHEMOTAXIS PROTEIN MCPB"/>
    <property type="match status" value="1"/>
</dbReference>
<feature type="domain" description="T-SNARE coiled-coil homology" evidence="8">
    <location>
        <begin position="463"/>
        <end position="525"/>
    </location>
</feature>
<gene>
    <name evidence="10" type="ORF">SAMN05421508_101291</name>
</gene>
<dbReference type="Proteomes" id="UP000219621">
    <property type="component" value="Unassembled WGS sequence"/>
</dbReference>
<evidence type="ECO:0000256" key="2">
    <source>
        <dbReference type="ARBA" id="ARBA00022519"/>
    </source>
</evidence>
<dbReference type="EMBL" id="OCNJ01000001">
    <property type="protein sequence ID" value="SOD89654.1"/>
    <property type="molecule type" value="Genomic_DNA"/>
</dbReference>
<evidence type="ECO:0000256" key="4">
    <source>
        <dbReference type="ARBA" id="ARBA00029447"/>
    </source>
</evidence>
<proteinExistence type="inferred from homology"/>
<keyword evidence="3 5" id="KW-0807">Transducer</keyword>
<dbReference type="Pfam" id="PF12729">
    <property type="entry name" value="4HB_MCP_1"/>
    <property type="match status" value="1"/>
</dbReference>
<dbReference type="PANTHER" id="PTHR32089:SF112">
    <property type="entry name" value="LYSOZYME-LIKE PROTEIN-RELATED"/>
    <property type="match status" value="1"/>
</dbReference>
<evidence type="ECO:0000259" key="8">
    <source>
        <dbReference type="PROSITE" id="PS50192"/>
    </source>
</evidence>
<feature type="transmembrane region" description="Helical" evidence="6">
    <location>
        <begin position="191"/>
        <end position="215"/>
    </location>
</feature>
<dbReference type="PRINTS" id="PR00260">
    <property type="entry name" value="CHEMTRNSDUCR"/>
</dbReference>
<dbReference type="InterPro" id="IPR004089">
    <property type="entry name" value="MCPsignal_dom"/>
</dbReference>
<keyword evidence="6" id="KW-1133">Transmembrane helix</keyword>
<sequence length="567" mass="58625">MSLFARLKISTKMLLVIGLLSLVAVAIAVTGSTGISRVAANAEELFVAGVEMRDSARLGRNVIELNRVEYGVAADPDTAAAARADADKLMAEFTSRLDGLEATADDRQKQLLAAVEQRLTAYRGELDDTLAVAGKVAAAVEISEAQREVLASVEASRVAARALRDQVTEYIEYTTAKGESLNTASRADSSFFSTVMVVVAAVGVVAGFIGGMLVSRFGIVGPITRIVAVLRELAGGNLSVTVPGADRKDEIGDIAHATLVFQQNMVRNKEMEAEAKAAELRSAAERKRAMNEMADSFERTVNTVVEAVSAAAAELQASAESMSAMAEETSRQSTAVAAASEQATTNVQTVASAADELSASITEISRRVADASRMSAEADSQAQAAVSEVQGLAQASAKIGEVVSLITDIAEQTNLLALNATIEAARAGDAGKGFAVVANEVKALANQTARATDEISGQIQAVQQATKHAAGTIDAIGGTIRGLTEISAGVASAVEEQNAATQEIARNVDQAAIGTREVSSNIEGVRQAAGESGAAAGQVLSSAGELSRQAATLKSQVREFIATVRAA</sequence>
<dbReference type="Gene3D" id="6.10.340.10">
    <property type="match status" value="1"/>
</dbReference>
<dbReference type="GO" id="GO:0004888">
    <property type="term" value="F:transmembrane signaling receptor activity"/>
    <property type="evidence" value="ECO:0007669"/>
    <property type="project" value="InterPro"/>
</dbReference>
<evidence type="ECO:0000259" key="7">
    <source>
        <dbReference type="PROSITE" id="PS50111"/>
    </source>
</evidence>
<name>A0A286G3X0_9PROT</name>
<evidence type="ECO:0000313" key="11">
    <source>
        <dbReference type="Proteomes" id="UP000219621"/>
    </source>
</evidence>
<dbReference type="PROSITE" id="PS50885">
    <property type="entry name" value="HAMP"/>
    <property type="match status" value="1"/>
</dbReference>
<dbReference type="GO" id="GO:0005886">
    <property type="term" value="C:plasma membrane"/>
    <property type="evidence" value="ECO:0007669"/>
    <property type="project" value="UniProtKB-SubCell"/>
</dbReference>
<evidence type="ECO:0000256" key="5">
    <source>
        <dbReference type="PROSITE-ProRule" id="PRU00284"/>
    </source>
</evidence>
<dbReference type="Pfam" id="PF00672">
    <property type="entry name" value="HAMP"/>
    <property type="match status" value="1"/>
</dbReference>
<dbReference type="PROSITE" id="PS50111">
    <property type="entry name" value="CHEMOTAXIS_TRANSDUC_2"/>
    <property type="match status" value="1"/>
</dbReference>
<evidence type="ECO:0000256" key="3">
    <source>
        <dbReference type="ARBA" id="ARBA00023224"/>
    </source>
</evidence>
<comment type="similarity">
    <text evidence="4">Belongs to the methyl-accepting chemotaxis (MCP) protein family.</text>
</comment>
<evidence type="ECO:0000256" key="1">
    <source>
        <dbReference type="ARBA" id="ARBA00004429"/>
    </source>
</evidence>
<reference evidence="10 11" key="1">
    <citation type="submission" date="2017-09" db="EMBL/GenBank/DDBJ databases">
        <authorList>
            <person name="Ehlers B."/>
            <person name="Leendertz F.H."/>
        </authorList>
    </citation>
    <scope>NUCLEOTIDE SEQUENCE [LARGE SCALE GENOMIC DNA]</scope>
    <source>
        <strain evidence="10 11">USBA 140</strain>
    </source>
</reference>
<evidence type="ECO:0000259" key="9">
    <source>
        <dbReference type="PROSITE" id="PS50885"/>
    </source>
</evidence>
<keyword evidence="11" id="KW-1185">Reference proteome</keyword>
<dbReference type="AlphaFoldDB" id="A0A286G3X0"/>
<organism evidence="10 11">
    <name type="scientific">Caenispirillum bisanense</name>
    <dbReference type="NCBI Taxonomy" id="414052"/>
    <lineage>
        <taxon>Bacteria</taxon>
        <taxon>Pseudomonadati</taxon>
        <taxon>Pseudomonadota</taxon>
        <taxon>Alphaproteobacteria</taxon>
        <taxon>Rhodospirillales</taxon>
        <taxon>Novispirillaceae</taxon>
        <taxon>Caenispirillum</taxon>
    </lineage>
</organism>
<keyword evidence="2" id="KW-0997">Cell inner membrane</keyword>
<dbReference type="GO" id="GO:0007165">
    <property type="term" value="P:signal transduction"/>
    <property type="evidence" value="ECO:0007669"/>
    <property type="project" value="UniProtKB-KW"/>
</dbReference>
<feature type="domain" description="Methyl-accepting transducer" evidence="7">
    <location>
        <begin position="304"/>
        <end position="547"/>
    </location>
</feature>
<dbReference type="Pfam" id="PF00015">
    <property type="entry name" value="MCPsignal"/>
    <property type="match status" value="1"/>
</dbReference>
<feature type="domain" description="HAMP" evidence="9">
    <location>
        <begin position="217"/>
        <end position="270"/>
    </location>
</feature>
<dbReference type="SMART" id="SM00283">
    <property type="entry name" value="MA"/>
    <property type="match status" value="1"/>
</dbReference>
<dbReference type="Gene3D" id="1.10.287.950">
    <property type="entry name" value="Methyl-accepting chemotaxis protein"/>
    <property type="match status" value="1"/>
</dbReference>
<dbReference type="SUPFAM" id="SSF158472">
    <property type="entry name" value="HAMP domain-like"/>
    <property type="match status" value="1"/>
</dbReference>
<dbReference type="PROSITE" id="PS50192">
    <property type="entry name" value="T_SNARE"/>
    <property type="match status" value="1"/>
</dbReference>
<keyword evidence="6" id="KW-0812">Transmembrane</keyword>
<dbReference type="SUPFAM" id="SSF58104">
    <property type="entry name" value="Methyl-accepting chemotaxis protein (MCP) signaling domain"/>
    <property type="match status" value="1"/>
</dbReference>
<keyword evidence="6" id="KW-0472">Membrane</keyword>
<keyword evidence="2" id="KW-1003">Cell membrane</keyword>
<dbReference type="GO" id="GO:0006935">
    <property type="term" value="P:chemotaxis"/>
    <property type="evidence" value="ECO:0007669"/>
    <property type="project" value="InterPro"/>
</dbReference>
<evidence type="ECO:0000313" key="10">
    <source>
        <dbReference type="EMBL" id="SOD89654.1"/>
    </source>
</evidence>
<comment type="subcellular location">
    <subcellularLocation>
        <location evidence="1">Cell inner membrane</location>
        <topology evidence="1">Multi-pass membrane protein</topology>
    </subcellularLocation>
</comment>
<evidence type="ECO:0000256" key="6">
    <source>
        <dbReference type="SAM" id="Phobius"/>
    </source>
</evidence>